<evidence type="ECO:0000313" key="3">
    <source>
        <dbReference type="EMBL" id="QJI02764.1"/>
    </source>
</evidence>
<dbReference type="InterPro" id="IPR015330">
    <property type="entry name" value="DNA_primase/pol_bifunc_N"/>
</dbReference>
<evidence type="ECO:0000259" key="1">
    <source>
        <dbReference type="SMART" id="SM00943"/>
    </source>
</evidence>
<dbReference type="SUPFAM" id="SSF52540">
    <property type="entry name" value="P-loop containing nucleoside triphosphate hydrolases"/>
    <property type="match status" value="1"/>
</dbReference>
<dbReference type="EMBL" id="MT142963">
    <property type="protein sequence ID" value="QJA91116.1"/>
    <property type="molecule type" value="Genomic_DNA"/>
</dbReference>
<dbReference type="Gene3D" id="3.30.720.160">
    <property type="entry name" value="Bifunctional DNA primase/polymerase, N-terminal"/>
    <property type="match status" value="1"/>
</dbReference>
<accession>A0A6M3L8I2</accession>
<proteinExistence type="predicted"/>
<gene>
    <name evidence="2" type="ORF">MM415B03470_0004</name>
    <name evidence="3" type="ORF">TM448B03609_0011</name>
</gene>
<name>A0A6M3L8I2_9ZZZZ</name>
<feature type="domain" description="DNA primase/polymerase bifunctional N-terminal" evidence="1">
    <location>
        <begin position="10"/>
        <end position="158"/>
    </location>
</feature>
<dbReference type="Gene3D" id="3.40.50.300">
    <property type="entry name" value="P-loop containing nucleotide triphosphate hydrolases"/>
    <property type="match status" value="1"/>
</dbReference>
<dbReference type="InterPro" id="IPR027417">
    <property type="entry name" value="P-loop_NTPase"/>
</dbReference>
<organism evidence="2">
    <name type="scientific">viral metagenome</name>
    <dbReference type="NCBI Taxonomy" id="1070528"/>
    <lineage>
        <taxon>unclassified sequences</taxon>
        <taxon>metagenomes</taxon>
        <taxon>organismal metagenomes</taxon>
    </lineage>
</organism>
<dbReference type="CDD" id="cd04859">
    <property type="entry name" value="Prim_Pol"/>
    <property type="match status" value="1"/>
</dbReference>
<protein>
    <submittedName>
        <fullName evidence="2">Putative bifunctional DNA primase/polymerase</fullName>
    </submittedName>
</protein>
<dbReference type="SUPFAM" id="SSF56747">
    <property type="entry name" value="Prim-pol domain"/>
    <property type="match status" value="1"/>
</dbReference>
<dbReference type="AlphaFoldDB" id="A0A6M3L8I2"/>
<dbReference type="SMART" id="SM00943">
    <property type="entry name" value="Prim-Pol"/>
    <property type="match status" value="1"/>
</dbReference>
<dbReference type="EMBL" id="MT145028">
    <property type="protein sequence ID" value="QJI02764.1"/>
    <property type="molecule type" value="Genomic_DNA"/>
</dbReference>
<sequence length="534" mass="61357">MAEDLLLKTALIYRKKGFSVMPVKKDKKPYLKEWKPYQTEIATEEQIKKWWQKWPHANIGIITGKLSNLTVIDLDSEKAYQDFQKKYLSDSYQTPIAKSPKGYHLYCNFFEGLSNKTRILDEIDIRSEGGYIIAPPSSNGTGSKYKWIVKALKSDIPISFINICTVPSVPSIYRKGVVTSRQMSSNVVMFENGRRDEDLFHTANCLVKGFMPENEIRQVLEKLIISWGEKPSQAWINSKVESALKRDDDRSKSFAEEMREFILSSFGVIKSSDCLQMSSSVVTRADKKNLSKILSRLCDEGIIERYGDRNGQFRRIENKFKTIQLDSLDEGSLFDIRLPFGIEQYLEIMPKDLIVFAGVPNAGKTAIMLETCRLNMRRYKCFYFSSEMGAHNCKRRISKHDSCTDWPFEFVDDFPNFVDIIQPDNINFIDYIEETEGEAYRIPGLLAKIQRKLKNGIAVVALQKNPDKEYAIGGHQTKAKPALYCTIDSDYPGAVIRIVKAKNYREENPNGYMMRFKIVKGIILIPEGTWRPEV</sequence>
<reference evidence="2" key="1">
    <citation type="submission" date="2020-03" db="EMBL/GenBank/DDBJ databases">
        <title>The deep terrestrial virosphere.</title>
        <authorList>
            <person name="Holmfeldt K."/>
            <person name="Nilsson E."/>
            <person name="Simone D."/>
            <person name="Lopez-Fernandez M."/>
            <person name="Wu X."/>
            <person name="de Brujin I."/>
            <person name="Lundin D."/>
            <person name="Andersson A."/>
            <person name="Bertilsson S."/>
            <person name="Dopson M."/>
        </authorList>
    </citation>
    <scope>NUCLEOTIDE SEQUENCE</scope>
    <source>
        <strain evidence="2">MM415B03470</strain>
        <strain evidence="3">TM448B03609</strain>
    </source>
</reference>
<evidence type="ECO:0000313" key="2">
    <source>
        <dbReference type="EMBL" id="QJA91116.1"/>
    </source>
</evidence>
<dbReference type="Pfam" id="PF09250">
    <property type="entry name" value="Prim-Pol"/>
    <property type="match status" value="1"/>
</dbReference>